<name>A0ABR1UI69_9PEZI</name>
<comment type="caution">
    <text evidence="10">The sequence shown here is derived from an EMBL/GenBank/DDBJ whole genome shotgun (WGS) entry which is preliminary data.</text>
</comment>
<dbReference type="PANTHER" id="PTHR24305:SF157">
    <property type="entry name" value="N-ACETYLTRYPTOPHAN 6-HYDROXYLASE IVOC-RELATED"/>
    <property type="match status" value="1"/>
</dbReference>
<keyword evidence="4" id="KW-0479">Metal-binding</keyword>
<feature type="transmembrane region" description="Helical" evidence="9">
    <location>
        <begin position="12"/>
        <end position="33"/>
    </location>
</feature>
<dbReference type="InterPro" id="IPR036396">
    <property type="entry name" value="Cyt_P450_sf"/>
</dbReference>
<gene>
    <name evidence="10" type="ORF">PG996_011540</name>
</gene>
<dbReference type="CDD" id="cd11062">
    <property type="entry name" value="CYP58-like"/>
    <property type="match status" value="1"/>
</dbReference>
<dbReference type="InterPro" id="IPR001128">
    <property type="entry name" value="Cyt_P450"/>
</dbReference>
<evidence type="ECO:0000256" key="6">
    <source>
        <dbReference type="ARBA" id="ARBA00023004"/>
    </source>
</evidence>
<keyword evidence="9" id="KW-0472">Membrane</keyword>
<comment type="cofactor">
    <cofactor evidence="1">
        <name>heme</name>
        <dbReference type="ChEBI" id="CHEBI:30413"/>
    </cofactor>
</comment>
<protein>
    <submittedName>
        <fullName evidence="10">Cytochrome P450 monooxygenase sdnE</fullName>
    </submittedName>
</protein>
<evidence type="ECO:0000256" key="2">
    <source>
        <dbReference type="ARBA" id="ARBA00010617"/>
    </source>
</evidence>
<keyword evidence="5" id="KW-0560">Oxidoreductase</keyword>
<dbReference type="GO" id="GO:0004497">
    <property type="term" value="F:monooxygenase activity"/>
    <property type="evidence" value="ECO:0007669"/>
    <property type="project" value="UniProtKB-KW"/>
</dbReference>
<feature type="compositionally biased region" description="Basic and acidic residues" evidence="8">
    <location>
        <begin position="279"/>
        <end position="293"/>
    </location>
</feature>
<dbReference type="PRINTS" id="PR00463">
    <property type="entry name" value="EP450I"/>
</dbReference>
<accession>A0ABR1UI69</accession>
<evidence type="ECO:0000256" key="5">
    <source>
        <dbReference type="ARBA" id="ARBA00023002"/>
    </source>
</evidence>
<reference evidence="10 11" key="1">
    <citation type="submission" date="2023-01" db="EMBL/GenBank/DDBJ databases">
        <title>Analysis of 21 Apiospora genomes using comparative genomics revels a genus with tremendous synthesis potential of carbohydrate active enzymes and secondary metabolites.</title>
        <authorList>
            <person name="Sorensen T."/>
        </authorList>
    </citation>
    <scope>NUCLEOTIDE SEQUENCE [LARGE SCALE GENOMIC DNA]</scope>
    <source>
        <strain evidence="10 11">CBS 83171</strain>
    </source>
</reference>
<dbReference type="PANTHER" id="PTHR24305">
    <property type="entry name" value="CYTOCHROME P450"/>
    <property type="match status" value="1"/>
</dbReference>
<keyword evidence="11" id="KW-1185">Reference proteome</keyword>
<dbReference type="Pfam" id="PF00067">
    <property type="entry name" value="p450"/>
    <property type="match status" value="1"/>
</dbReference>
<keyword evidence="3" id="KW-0349">Heme</keyword>
<dbReference type="Gene3D" id="1.10.630.10">
    <property type="entry name" value="Cytochrome P450"/>
    <property type="match status" value="1"/>
</dbReference>
<comment type="similarity">
    <text evidence="2">Belongs to the cytochrome P450 family.</text>
</comment>
<sequence>MGLLETSNAALAVYGAGLILLYTATLAVYRVTLHPLAKFPGPKLAATTEWYEFYHDIVRQGQFIWQIQKLHDQYGPIVRIMPNELHIRDPDYYDEIYAPSSKKRDKSAAWVKLAGNTTSGFATVDHHLHRLRRAPLNPFFSKKSITDKEPQIREKVEHLCRRFAAAAQTDEVVRLDVAFTALTMDIITDFAFGARTRHLDEPDFGLLWKEAIVGQSTNGVYMRQFPWFWPVIERTPLWLVQALKHPAAGLLVWQGLTRARINDIIARNDNNAGGSSGGDGKEEEKEEKEEKTEGVSIFQSLLDSDLPPEEKTAYRLEAEALIVLGAGTETTAKSLAMISFYINEDPAKRQRLRDEIATVGTEPDGTFSLTKLEKLPYLTACITEGVRMMSGVTGRLPRVAHEPLQYGDWTIPPGTPVSQLNYVVNNDPDLFPHPLEFRPERWVDAPPREDGRRLDRYMVSFMRGSRSCIGINLAWAELYLALAYVVARFDLPPHDTTAERDLLIDRDLFVGAPKRESQGIRAKVVVCG</sequence>
<keyword evidence="7 10" id="KW-0503">Monooxygenase</keyword>
<evidence type="ECO:0000256" key="8">
    <source>
        <dbReference type="SAM" id="MobiDB-lite"/>
    </source>
</evidence>
<evidence type="ECO:0000256" key="3">
    <source>
        <dbReference type="ARBA" id="ARBA00022617"/>
    </source>
</evidence>
<evidence type="ECO:0000256" key="9">
    <source>
        <dbReference type="SAM" id="Phobius"/>
    </source>
</evidence>
<evidence type="ECO:0000256" key="1">
    <source>
        <dbReference type="ARBA" id="ARBA00001971"/>
    </source>
</evidence>
<keyword evidence="9" id="KW-0812">Transmembrane</keyword>
<evidence type="ECO:0000256" key="4">
    <source>
        <dbReference type="ARBA" id="ARBA00022723"/>
    </source>
</evidence>
<dbReference type="InterPro" id="IPR002401">
    <property type="entry name" value="Cyt_P450_E_grp-I"/>
</dbReference>
<proteinExistence type="inferred from homology"/>
<organism evidence="10 11">
    <name type="scientific">Apiospora saccharicola</name>
    <dbReference type="NCBI Taxonomy" id="335842"/>
    <lineage>
        <taxon>Eukaryota</taxon>
        <taxon>Fungi</taxon>
        <taxon>Dikarya</taxon>
        <taxon>Ascomycota</taxon>
        <taxon>Pezizomycotina</taxon>
        <taxon>Sordariomycetes</taxon>
        <taxon>Xylariomycetidae</taxon>
        <taxon>Amphisphaeriales</taxon>
        <taxon>Apiosporaceae</taxon>
        <taxon>Apiospora</taxon>
    </lineage>
</organism>
<dbReference type="InterPro" id="IPR050121">
    <property type="entry name" value="Cytochrome_P450_monoxygenase"/>
</dbReference>
<evidence type="ECO:0000313" key="11">
    <source>
        <dbReference type="Proteomes" id="UP001446871"/>
    </source>
</evidence>
<dbReference type="EMBL" id="JAQQWM010000007">
    <property type="protein sequence ID" value="KAK8057603.1"/>
    <property type="molecule type" value="Genomic_DNA"/>
</dbReference>
<keyword evidence="9" id="KW-1133">Transmembrane helix</keyword>
<feature type="region of interest" description="Disordered" evidence="8">
    <location>
        <begin position="267"/>
        <end position="295"/>
    </location>
</feature>
<dbReference type="Proteomes" id="UP001446871">
    <property type="component" value="Unassembled WGS sequence"/>
</dbReference>
<dbReference type="SUPFAM" id="SSF48264">
    <property type="entry name" value="Cytochrome P450"/>
    <property type="match status" value="1"/>
</dbReference>
<keyword evidence="6" id="KW-0408">Iron</keyword>
<evidence type="ECO:0000256" key="7">
    <source>
        <dbReference type="ARBA" id="ARBA00023033"/>
    </source>
</evidence>
<evidence type="ECO:0000313" key="10">
    <source>
        <dbReference type="EMBL" id="KAK8057603.1"/>
    </source>
</evidence>